<evidence type="ECO:0000256" key="1">
    <source>
        <dbReference type="SAM" id="MobiDB-lite"/>
    </source>
</evidence>
<sequence length="77" mass="8197">MTDFKKVPFTTTSSLPATTCSLHSAVSPSLVRAASATPFNHRESATFRTSPPRQKPPLFFTVPANEPATHAAGNPCL</sequence>
<reference evidence="2 3" key="1">
    <citation type="submission" date="2024-01" db="EMBL/GenBank/DDBJ databases">
        <title>The genomes of 5 underutilized Papilionoideae crops provide insights into root nodulation and disease resistanc.</title>
        <authorList>
            <person name="Yuan L."/>
        </authorList>
    </citation>
    <scope>NUCLEOTIDE SEQUENCE [LARGE SCALE GENOMIC DNA]</scope>
    <source>
        <strain evidence="2">ZHUSHIDOU_FW_LH</strain>
        <tissue evidence="2">Leaf</tissue>
    </source>
</reference>
<protein>
    <submittedName>
        <fullName evidence="2">Uncharacterized protein</fullName>
    </submittedName>
</protein>
<feature type="region of interest" description="Disordered" evidence="1">
    <location>
        <begin position="37"/>
        <end position="77"/>
    </location>
</feature>
<evidence type="ECO:0000313" key="3">
    <source>
        <dbReference type="Proteomes" id="UP001372338"/>
    </source>
</evidence>
<gene>
    <name evidence="2" type="ORF">RIF29_36200</name>
</gene>
<comment type="caution">
    <text evidence="2">The sequence shown here is derived from an EMBL/GenBank/DDBJ whole genome shotgun (WGS) entry which is preliminary data.</text>
</comment>
<name>A0AAN9HS65_CROPI</name>
<evidence type="ECO:0000313" key="2">
    <source>
        <dbReference type="EMBL" id="KAK7252336.1"/>
    </source>
</evidence>
<proteinExistence type="predicted"/>
<keyword evidence="3" id="KW-1185">Reference proteome</keyword>
<dbReference type="EMBL" id="JAYWIO010000007">
    <property type="protein sequence ID" value="KAK7252336.1"/>
    <property type="molecule type" value="Genomic_DNA"/>
</dbReference>
<dbReference type="AlphaFoldDB" id="A0AAN9HS65"/>
<accession>A0AAN9HS65</accession>
<dbReference type="Proteomes" id="UP001372338">
    <property type="component" value="Unassembled WGS sequence"/>
</dbReference>
<organism evidence="2 3">
    <name type="scientific">Crotalaria pallida</name>
    <name type="common">Smooth rattlebox</name>
    <name type="synonym">Crotalaria striata</name>
    <dbReference type="NCBI Taxonomy" id="3830"/>
    <lineage>
        <taxon>Eukaryota</taxon>
        <taxon>Viridiplantae</taxon>
        <taxon>Streptophyta</taxon>
        <taxon>Embryophyta</taxon>
        <taxon>Tracheophyta</taxon>
        <taxon>Spermatophyta</taxon>
        <taxon>Magnoliopsida</taxon>
        <taxon>eudicotyledons</taxon>
        <taxon>Gunneridae</taxon>
        <taxon>Pentapetalae</taxon>
        <taxon>rosids</taxon>
        <taxon>fabids</taxon>
        <taxon>Fabales</taxon>
        <taxon>Fabaceae</taxon>
        <taxon>Papilionoideae</taxon>
        <taxon>50 kb inversion clade</taxon>
        <taxon>genistoids sensu lato</taxon>
        <taxon>core genistoids</taxon>
        <taxon>Crotalarieae</taxon>
        <taxon>Crotalaria</taxon>
    </lineage>
</organism>